<gene>
    <name evidence="2" type="primary">LOC108680876</name>
</gene>
<dbReference type="AlphaFoldDB" id="A0A979FQW2"/>
<protein>
    <submittedName>
        <fullName evidence="2">Uncharacterized protein LOC108680876 isoform X1</fullName>
    </submittedName>
</protein>
<dbReference type="Proteomes" id="UP000694843">
    <property type="component" value="Unplaced"/>
</dbReference>
<accession>A0A979FQW2</accession>
<keyword evidence="1" id="KW-1185">Reference proteome</keyword>
<organism evidence="1 2">
    <name type="scientific">Hyalella azteca</name>
    <name type="common">Amphipod</name>
    <dbReference type="NCBI Taxonomy" id="294128"/>
    <lineage>
        <taxon>Eukaryota</taxon>
        <taxon>Metazoa</taxon>
        <taxon>Ecdysozoa</taxon>
        <taxon>Arthropoda</taxon>
        <taxon>Crustacea</taxon>
        <taxon>Multicrustacea</taxon>
        <taxon>Malacostraca</taxon>
        <taxon>Eumalacostraca</taxon>
        <taxon>Peracarida</taxon>
        <taxon>Amphipoda</taxon>
        <taxon>Senticaudata</taxon>
        <taxon>Talitrida</taxon>
        <taxon>Talitroidea</taxon>
        <taxon>Hyalellidae</taxon>
        <taxon>Hyalella</taxon>
    </lineage>
</organism>
<evidence type="ECO:0000313" key="1">
    <source>
        <dbReference type="Proteomes" id="UP000694843"/>
    </source>
</evidence>
<reference evidence="2" key="1">
    <citation type="submission" date="2025-08" db="UniProtKB">
        <authorList>
            <consortium name="RefSeq"/>
        </authorList>
    </citation>
    <scope>IDENTIFICATION</scope>
    <source>
        <tissue evidence="2">Whole organism</tissue>
    </source>
</reference>
<evidence type="ECO:0000313" key="2">
    <source>
        <dbReference type="RefSeq" id="XP_047738524.1"/>
    </source>
</evidence>
<dbReference type="GeneID" id="108680876"/>
<dbReference type="RefSeq" id="XP_047738524.1">
    <property type="nucleotide sequence ID" value="XM_047882568.1"/>
</dbReference>
<dbReference type="OrthoDB" id="10460048at2759"/>
<sequence length="237" mass="27343">MYDNDHLQSHNDHSLSQDELSTGGNLLTFDDHLLTPEELPSPEEQVAALVRFVSYQIEWMIGDPLYLPNITLNVLDIAELHSMSINNLKQVTQVQHLALDFDGEFFSITTQMLHSDVFNRHRVLWVPGAVFRTWQWKWQLGLVQHRAVLTLHRQHLRPKLAEFSARPVVFNPDHANAGVRRTDYFAQRVIDGMRTKFGDSFEALFYSPIVKNVQRVLNSLDTLTLVKQFVCYAAGHH</sequence>
<proteinExistence type="predicted"/>
<name>A0A979FQW2_HYAAZ</name>